<proteinExistence type="predicted"/>
<dbReference type="EMBL" id="MZGV01000076">
    <property type="protein sequence ID" value="OPJ57669.1"/>
    <property type="molecule type" value="Genomic_DNA"/>
</dbReference>
<dbReference type="SUPFAM" id="SSF46785">
    <property type="entry name" value="Winged helix' DNA-binding domain"/>
    <property type="match status" value="1"/>
</dbReference>
<dbReference type="Pfam" id="PF03551">
    <property type="entry name" value="PadR"/>
    <property type="match status" value="1"/>
</dbReference>
<dbReference type="RefSeq" id="WP_079427797.1">
    <property type="nucleotide sequence ID" value="NZ_MZGV01000076.1"/>
</dbReference>
<evidence type="ECO:0000313" key="3">
    <source>
        <dbReference type="Proteomes" id="UP000190080"/>
    </source>
</evidence>
<reference evidence="2 3" key="1">
    <citation type="submission" date="2017-03" db="EMBL/GenBank/DDBJ databases">
        <title>Genome sequence of Clostridium oryzae DSM 28571.</title>
        <authorList>
            <person name="Poehlein A."/>
            <person name="Daniel R."/>
        </authorList>
    </citation>
    <scope>NUCLEOTIDE SEQUENCE [LARGE SCALE GENOMIC DNA]</scope>
    <source>
        <strain evidence="2 3">DSM 28571</strain>
    </source>
</reference>
<sequence>MVINKELLKGSTVILILTLLDKKPMYGYEMIKEIEAKSEGIFTFKEGTLYPILHSLEAEKMVECYWTEDGGRKRKYYKITKLGKKHMGEKQKEWETFRSAVDKVIYEGAVLNW</sequence>
<protein>
    <submittedName>
        <fullName evidence="2">Lineage-specific thermal regulator protein</fullName>
    </submittedName>
</protein>
<dbReference type="OrthoDB" id="9808017at2"/>
<dbReference type="Proteomes" id="UP000190080">
    <property type="component" value="Unassembled WGS sequence"/>
</dbReference>
<dbReference type="Gene3D" id="1.10.10.10">
    <property type="entry name" value="Winged helix-like DNA-binding domain superfamily/Winged helix DNA-binding domain"/>
    <property type="match status" value="1"/>
</dbReference>
<evidence type="ECO:0000259" key="1">
    <source>
        <dbReference type="Pfam" id="PF03551"/>
    </source>
</evidence>
<organism evidence="2 3">
    <name type="scientific">Clostridium oryzae</name>
    <dbReference type="NCBI Taxonomy" id="1450648"/>
    <lineage>
        <taxon>Bacteria</taxon>
        <taxon>Bacillati</taxon>
        <taxon>Bacillota</taxon>
        <taxon>Clostridia</taxon>
        <taxon>Eubacteriales</taxon>
        <taxon>Clostridiaceae</taxon>
        <taxon>Clostridium</taxon>
    </lineage>
</organism>
<feature type="domain" description="Transcription regulator PadR N-terminal" evidence="1">
    <location>
        <begin position="16"/>
        <end position="88"/>
    </location>
</feature>
<evidence type="ECO:0000313" key="2">
    <source>
        <dbReference type="EMBL" id="OPJ57669.1"/>
    </source>
</evidence>
<gene>
    <name evidence="2" type="ORF">CLORY_39880</name>
</gene>
<dbReference type="InterPro" id="IPR005149">
    <property type="entry name" value="Tscrpt_reg_PadR_N"/>
</dbReference>
<dbReference type="PANTHER" id="PTHR43252:SF7">
    <property type="entry name" value="TRANSCRIPTIONAL REGULATOR YQJI"/>
    <property type="match status" value="1"/>
</dbReference>
<dbReference type="InterPro" id="IPR036388">
    <property type="entry name" value="WH-like_DNA-bd_sf"/>
</dbReference>
<dbReference type="PANTHER" id="PTHR43252">
    <property type="entry name" value="TRANSCRIPTIONAL REGULATOR YQJI"/>
    <property type="match status" value="1"/>
</dbReference>
<accession>A0A1V4ICK8</accession>
<dbReference type="STRING" id="1450648.CLORY_39880"/>
<comment type="caution">
    <text evidence="2">The sequence shown here is derived from an EMBL/GenBank/DDBJ whole genome shotgun (WGS) entry which is preliminary data.</text>
</comment>
<name>A0A1V4ICK8_9CLOT</name>
<dbReference type="InterPro" id="IPR036390">
    <property type="entry name" value="WH_DNA-bd_sf"/>
</dbReference>
<keyword evidence="3" id="KW-1185">Reference proteome</keyword>
<dbReference type="AlphaFoldDB" id="A0A1V4ICK8"/>